<evidence type="ECO:0000313" key="5">
    <source>
        <dbReference type="Proteomes" id="UP000887568"/>
    </source>
</evidence>
<reference evidence="4" key="1">
    <citation type="submission" date="2022-11" db="UniProtKB">
        <authorList>
            <consortium name="EnsemblMetazoa"/>
        </authorList>
    </citation>
    <scope>IDENTIFICATION</scope>
</reference>
<sequence length="300" mass="34915">MELSNQTTEYASRVGTHDIDGIIFPEFVTERSLRIVKDYEIRDDDVWISAFPKAGTHWVGEIAKLILVDGHKEKIDRSQMSHPISFDSYLTEVSISERAKKWKSPRHLNTHLQEHLLPTQLRQGKGKIIYIVRNPKDSAVSMYFFLKPRNYEDLSDWNRFIELYGTDKMRWGSWYSHVLGHWKKQSEYRNLLFLKYEDVKADTRAAILKIAEFLNHPLDDEALERVHENASMRQMKKTYRVAGESNFGKKAVTNKIGAAHLLRKGTVGDWKNQFTVAQNEVFDKIYADKMAGCGLTLQFE</sequence>
<dbReference type="AlphaFoldDB" id="A0A913Z6N7"/>
<evidence type="ECO:0000313" key="4">
    <source>
        <dbReference type="EnsemblMetazoa" id="XP_038047382.1"/>
    </source>
</evidence>
<name>A0A913Z6N7_PATMI</name>
<dbReference type="GO" id="GO:0008146">
    <property type="term" value="F:sulfotransferase activity"/>
    <property type="evidence" value="ECO:0007669"/>
    <property type="project" value="InterPro"/>
</dbReference>
<dbReference type="InterPro" id="IPR000863">
    <property type="entry name" value="Sulfotransferase_dom"/>
</dbReference>
<dbReference type="Pfam" id="PF00685">
    <property type="entry name" value="Sulfotransfer_1"/>
    <property type="match status" value="1"/>
</dbReference>
<dbReference type="Proteomes" id="UP000887568">
    <property type="component" value="Unplaced"/>
</dbReference>
<dbReference type="RefSeq" id="XP_038047381.1">
    <property type="nucleotide sequence ID" value="XM_038191453.1"/>
</dbReference>
<keyword evidence="2" id="KW-0808">Transferase</keyword>
<evidence type="ECO:0000259" key="3">
    <source>
        <dbReference type="Pfam" id="PF00685"/>
    </source>
</evidence>
<dbReference type="EnsemblMetazoa" id="XM_038191453.1">
    <property type="protein sequence ID" value="XP_038047381.1"/>
    <property type="gene ID" value="LOC119721390"/>
</dbReference>
<dbReference type="Gene3D" id="3.40.50.300">
    <property type="entry name" value="P-loop containing nucleotide triphosphate hydrolases"/>
    <property type="match status" value="1"/>
</dbReference>
<evidence type="ECO:0000256" key="2">
    <source>
        <dbReference type="ARBA" id="ARBA00022679"/>
    </source>
</evidence>
<dbReference type="OMA" id="DINGIMY"/>
<dbReference type="InterPro" id="IPR027417">
    <property type="entry name" value="P-loop_NTPase"/>
</dbReference>
<dbReference type="RefSeq" id="XP_038047382.1">
    <property type="nucleotide sequence ID" value="XM_038191454.1"/>
</dbReference>
<dbReference type="EnsemblMetazoa" id="XM_038191454.1">
    <property type="protein sequence ID" value="XP_038047382.1"/>
    <property type="gene ID" value="LOC119721390"/>
</dbReference>
<organism evidence="4 5">
    <name type="scientific">Patiria miniata</name>
    <name type="common">Bat star</name>
    <name type="synonym">Asterina miniata</name>
    <dbReference type="NCBI Taxonomy" id="46514"/>
    <lineage>
        <taxon>Eukaryota</taxon>
        <taxon>Metazoa</taxon>
        <taxon>Echinodermata</taxon>
        <taxon>Eleutherozoa</taxon>
        <taxon>Asterozoa</taxon>
        <taxon>Asteroidea</taxon>
        <taxon>Valvatacea</taxon>
        <taxon>Valvatida</taxon>
        <taxon>Asterinidae</taxon>
        <taxon>Patiria</taxon>
    </lineage>
</organism>
<feature type="domain" description="Sulfotransferase" evidence="3">
    <location>
        <begin position="43"/>
        <end position="294"/>
    </location>
</feature>
<protein>
    <recommendedName>
        <fullName evidence="3">Sulfotransferase domain-containing protein</fullName>
    </recommendedName>
</protein>
<dbReference type="PANTHER" id="PTHR11783">
    <property type="entry name" value="SULFOTRANSFERASE SULT"/>
    <property type="match status" value="1"/>
</dbReference>
<comment type="similarity">
    <text evidence="1">Belongs to the sulfotransferase 1 family.</text>
</comment>
<evidence type="ECO:0000256" key="1">
    <source>
        <dbReference type="ARBA" id="ARBA00005771"/>
    </source>
</evidence>
<dbReference type="SUPFAM" id="SSF52540">
    <property type="entry name" value="P-loop containing nucleoside triphosphate hydrolases"/>
    <property type="match status" value="1"/>
</dbReference>
<keyword evidence="5" id="KW-1185">Reference proteome</keyword>
<dbReference type="GeneID" id="119721390"/>
<proteinExistence type="inferred from homology"/>
<accession>A0A913Z6N7</accession>
<dbReference type="OrthoDB" id="205623at2759"/>